<sequence length="325" mass="36170">MLPRCCGPIRLRRLIDLVAAPYLHDVGDPWVYEQLRAVRDRHDLILFAGAGLSAQARNQDGQRPPLWRPCIEQMLAWCETEGLIASSHGDEIRELLALGFLPEAAQEIEDAVKPVSVGALQRCLAEVLLYDSAETSLAHRRAARAGFRAFITTNYDDLLETAYVRTQRKVLPKYYEDTLDNVLDSWRSRQPFILKMHGDVSRPGLLVLGNRSYERAIHTNGAFSRVVETLIGASSILFVGYGAGDPNLEGLLTRGALFDGRSKRHWLLAPAASMPALRAKRLWADKGINVVTYKGSHVHVERFFQRLGAPVTSPATLRIPAALVI</sequence>
<evidence type="ECO:0000313" key="1">
    <source>
        <dbReference type="EMBL" id="ADB76077.1"/>
    </source>
</evidence>
<dbReference type="KEGG" id="gob:Gobs_3482"/>
<dbReference type="STRING" id="526225.Gobs_3482"/>
<dbReference type="HOGENOM" id="CLU_854591_0_0_11"/>
<evidence type="ECO:0000313" key="2">
    <source>
        <dbReference type="Proteomes" id="UP000001382"/>
    </source>
</evidence>
<accession>D2SB42</accession>
<keyword evidence="2" id="KW-1185">Reference proteome</keyword>
<dbReference type="EMBL" id="CP001867">
    <property type="protein sequence ID" value="ADB76077.1"/>
    <property type="molecule type" value="Genomic_DNA"/>
</dbReference>
<protein>
    <submittedName>
        <fullName evidence="1">Uncharacterized protein</fullName>
    </submittedName>
</protein>
<dbReference type="AlphaFoldDB" id="D2SB42"/>
<organism evidence="1 2">
    <name type="scientific">Geodermatophilus obscurus (strain ATCC 25078 / DSM 43160 / JCM 3152 / CCUG 61914 / KCC A-0152 / KCTC 9177 / NBRC 13315 / NRRL B-3577 / G-20)</name>
    <dbReference type="NCBI Taxonomy" id="526225"/>
    <lineage>
        <taxon>Bacteria</taxon>
        <taxon>Bacillati</taxon>
        <taxon>Actinomycetota</taxon>
        <taxon>Actinomycetes</taxon>
        <taxon>Geodermatophilales</taxon>
        <taxon>Geodermatophilaceae</taxon>
        <taxon>Geodermatophilus</taxon>
    </lineage>
</organism>
<dbReference type="Proteomes" id="UP000001382">
    <property type="component" value="Chromosome"/>
</dbReference>
<dbReference type="eggNOG" id="COG0846">
    <property type="taxonomic scope" value="Bacteria"/>
</dbReference>
<proteinExistence type="predicted"/>
<name>D2SB42_GEOOG</name>
<reference evidence="1 2" key="1">
    <citation type="journal article" date="2010" name="Stand. Genomic Sci.">
        <title>Complete genome sequence of Geodermatophilus obscurus type strain (G-20).</title>
        <authorList>
            <person name="Ivanova N."/>
            <person name="Sikorski J."/>
            <person name="Jando M."/>
            <person name="Munk C."/>
            <person name="Lapidus A."/>
            <person name="Glavina Del Rio T."/>
            <person name="Copeland A."/>
            <person name="Tice H."/>
            <person name="Cheng J.-F."/>
            <person name="Lucas S."/>
            <person name="Chen F."/>
            <person name="Nolan M."/>
            <person name="Bruce D."/>
            <person name="Goodwin L."/>
            <person name="Pitluck S."/>
            <person name="Mavromatis K."/>
            <person name="Mikhailova N."/>
            <person name="Pati A."/>
            <person name="Chen A."/>
            <person name="Palaniappan K."/>
            <person name="Land M."/>
            <person name="Hauser L."/>
            <person name="Chang Y.-J."/>
            <person name="Jeffries C.D."/>
            <person name="Meincke L."/>
            <person name="Brettin T."/>
            <person name="Detter J.C."/>
            <person name="Detter J.C."/>
            <person name="Rohde M."/>
            <person name="Goeker M."/>
            <person name="Bristow J."/>
            <person name="Eisen J.A."/>
            <person name="Markowitz V."/>
            <person name="Hugenholtz P."/>
            <person name="Kyrpides N.C."/>
            <person name="Klenk H.-P."/>
        </authorList>
    </citation>
    <scope>NUCLEOTIDE SEQUENCE [LARGE SCALE GENOMIC DNA]</scope>
    <source>
        <strain evidence="2">ATCC 25078 / DSM 43160 / JCM 3152 / KCC A-0152 / KCTC 9177 / NBRC 13315 / NRRL B-3577 / G-20</strain>
    </source>
</reference>
<reference evidence="2" key="2">
    <citation type="submission" date="2010-01" db="EMBL/GenBank/DDBJ databases">
        <title>The complete genome of Geodermatophilus obscurus DSM 43160.</title>
        <authorList>
            <consortium name="US DOE Joint Genome Institute (JGI-PGF)"/>
            <person name="Lucas S."/>
            <person name="Copeland A."/>
            <person name="Lapidus A."/>
            <person name="Glavina del Rio T."/>
            <person name="Dalin E."/>
            <person name="Tice H."/>
            <person name="Bruce D."/>
            <person name="Goodwin L."/>
            <person name="Pitluck S."/>
            <person name="Kyrpides N."/>
            <person name="Mavromatis K."/>
            <person name="Ivanova N."/>
            <person name="Munk A.C."/>
            <person name="Brettin T."/>
            <person name="Detter J.C."/>
            <person name="Han C."/>
            <person name="Larimer F."/>
            <person name="Land M."/>
            <person name="Hauser L."/>
            <person name="Markowitz V."/>
            <person name="Cheng J.-F."/>
            <person name="Hugenholtz P."/>
            <person name="Woyke T."/>
            <person name="Wu D."/>
            <person name="Jando M."/>
            <person name="Schneider S."/>
            <person name="Klenk H.-P."/>
            <person name="Eisen J.A."/>
        </authorList>
    </citation>
    <scope>NUCLEOTIDE SEQUENCE [LARGE SCALE GENOMIC DNA]</scope>
    <source>
        <strain evidence="2">ATCC 25078 / DSM 43160 / JCM 3152 / KCC A-0152 / KCTC 9177 / NBRC 13315 / NRRL B-3577 / G-20</strain>
    </source>
</reference>
<dbReference type="Pfam" id="PF13289">
    <property type="entry name" value="SIR2_2"/>
    <property type="match status" value="1"/>
</dbReference>
<gene>
    <name evidence="1" type="ordered locus">Gobs_3482</name>
</gene>